<proteinExistence type="predicted"/>
<accession>A0A6C0BAV7</accession>
<sequence>MASATTNPYIEGYLETLGEKEDMLRRAHKLTIYGIYQWNKPISEEIFDPVRIYCKEKNITFHLREFDPDHKEEDREIIIKLPAFNLHKEGEYVLTFYPDDNYKGIIRDQVRPPCIPKRVWSFPTIKFPVLTRKRRIAPFSSEP</sequence>
<reference evidence="1" key="1">
    <citation type="journal article" date="2020" name="Nature">
        <title>Giant virus diversity and host interactions through global metagenomics.</title>
        <authorList>
            <person name="Schulz F."/>
            <person name="Roux S."/>
            <person name="Paez-Espino D."/>
            <person name="Jungbluth S."/>
            <person name="Walsh D.A."/>
            <person name="Denef V.J."/>
            <person name="McMahon K.D."/>
            <person name="Konstantinidis K.T."/>
            <person name="Eloe-Fadrosh E.A."/>
            <person name="Kyrpides N.C."/>
            <person name="Woyke T."/>
        </authorList>
    </citation>
    <scope>NUCLEOTIDE SEQUENCE</scope>
    <source>
        <strain evidence="1">GVMAG-M-3300010158-60</strain>
    </source>
</reference>
<name>A0A6C0BAV7_9ZZZZ</name>
<dbReference type="EMBL" id="MN739107">
    <property type="protein sequence ID" value="QHS89236.1"/>
    <property type="molecule type" value="Genomic_DNA"/>
</dbReference>
<protein>
    <submittedName>
        <fullName evidence="1">Uncharacterized protein</fullName>
    </submittedName>
</protein>
<dbReference type="AlphaFoldDB" id="A0A6C0BAV7"/>
<evidence type="ECO:0000313" key="1">
    <source>
        <dbReference type="EMBL" id="QHS89236.1"/>
    </source>
</evidence>
<organism evidence="1">
    <name type="scientific">viral metagenome</name>
    <dbReference type="NCBI Taxonomy" id="1070528"/>
    <lineage>
        <taxon>unclassified sequences</taxon>
        <taxon>metagenomes</taxon>
        <taxon>organismal metagenomes</taxon>
    </lineage>
</organism>